<proteinExistence type="predicted"/>
<gene>
    <name evidence="2" type="ORF">BO97DRAFT_440402</name>
</gene>
<evidence type="ECO:0000313" key="2">
    <source>
        <dbReference type="EMBL" id="RAL15748.1"/>
    </source>
</evidence>
<dbReference type="Proteomes" id="UP000248961">
    <property type="component" value="Unassembled WGS sequence"/>
</dbReference>
<sequence>MSPSTSSEEPSSEAPVPRTGHRGERMRLWPPITDLEDEDATQSENNGLARRRSASESNGDGMEIDSEPTESTKSTDMPQRGAGLTSTDSNSEGRIPVNNARVLRRARAPLRNSRTYTRLGRPETHPTARPVSLRTYKPYDSSDSDSDPPPVRSFFSAYARDDNPRPLARRAVYPSIQTMHPNLFAVEPLTEDPDRAYWADSSDNESGPATWSEVEWTDDEEEAKKKEVEVTKKRKLEEEDEEEEEEEEEGEAGQESV</sequence>
<organism evidence="2 3">
    <name type="scientific">Aspergillus homomorphus (strain CBS 101889)</name>
    <dbReference type="NCBI Taxonomy" id="1450537"/>
    <lineage>
        <taxon>Eukaryota</taxon>
        <taxon>Fungi</taxon>
        <taxon>Dikarya</taxon>
        <taxon>Ascomycota</taxon>
        <taxon>Pezizomycotina</taxon>
        <taxon>Eurotiomycetes</taxon>
        <taxon>Eurotiomycetidae</taxon>
        <taxon>Eurotiales</taxon>
        <taxon>Aspergillaceae</taxon>
        <taxon>Aspergillus</taxon>
        <taxon>Aspergillus subgen. Circumdati</taxon>
    </lineage>
</organism>
<feature type="compositionally biased region" description="Low complexity" evidence="1">
    <location>
        <begin position="1"/>
        <end position="15"/>
    </location>
</feature>
<protein>
    <submittedName>
        <fullName evidence="2">Uncharacterized protein</fullName>
    </submittedName>
</protein>
<reference evidence="2 3" key="1">
    <citation type="submission" date="2018-02" db="EMBL/GenBank/DDBJ databases">
        <title>The genomes of Aspergillus section Nigri reveals drivers in fungal speciation.</title>
        <authorList>
            <consortium name="DOE Joint Genome Institute"/>
            <person name="Vesth T.C."/>
            <person name="Nybo J."/>
            <person name="Theobald S."/>
            <person name="Brandl J."/>
            <person name="Frisvad J.C."/>
            <person name="Nielsen K.F."/>
            <person name="Lyhne E.K."/>
            <person name="Kogle M.E."/>
            <person name="Kuo A."/>
            <person name="Riley R."/>
            <person name="Clum A."/>
            <person name="Nolan M."/>
            <person name="Lipzen A."/>
            <person name="Salamov A."/>
            <person name="Henrissat B."/>
            <person name="Wiebenga A."/>
            <person name="De vries R.P."/>
            <person name="Grigoriev I.V."/>
            <person name="Mortensen U.H."/>
            <person name="Andersen M.R."/>
            <person name="Baker S.E."/>
        </authorList>
    </citation>
    <scope>NUCLEOTIDE SEQUENCE [LARGE SCALE GENOMIC DNA]</scope>
    <source>
        <strain evidence="2 3">CBS 101889</strain>
    </source>
</reference>
<dbReference type="RefSeq" id="XP_025554902.1">
    <property type="nucleotide sequence ID" value="XM_025698071.1"/>
</dbReference>
<accession>A0A395I9K4</accession>
<evidence type="ECO:0000256" key="1">
    <source>
        <dbReference type="SAM" id="MobiDB-lite"/>
    </source>
</evidence>
<dbReference type="EMBL" id="KZ824270">
    <property type="protein sequence ID" value="RAL15748.1"/>
    <property type="molecule type" value="Genomic_DNA"/>
</dbReference>
<dbReference type="OrthoDB" id="4506410at2759"/>
<name>A0A395I9K4_ASPHC</name>
<dbReference type="GeneID" id="37202360"/>
<dbReference type="VEuPathDB" id="FungiDB:BO97DRAFT_440402"/>
<feature type="region of interest" description="Disordered" evidence="1">
    <location>
        <begin position="194"/>
        <end position="257"/>
    </location>
</feature>
<dbReference type="AlphaFoldDB" id="A0A395I9K4"/>
<evidence type="ECO:0000313" key="3">
    <source>
        <dbReference type="Proteomes" id="UP000248961"/>
    </source>
</evidence>
<feature type="compositionally biased region" description="Basic and acidic residues" evidence="1">
    <location>
        <begin position="222"/>
        <end position="237"/>
    </location>
</feature>
<feature type="compositionally biased region" description="Acidic residues" evidence="1">
    <location>
        <begin position="238"/>
        <end position="257"/>
    </location>
</feature>
<keyword evidence="3" id="KW-1185">Reference proteome</keyword>
<feature type="region of interest" description="Disordered" evidence="1">
    <location>
        <begin position="1"/>
        <end position="166"/>
    </location>
</feature>